<keyword evidence="4" id="KW-1185">Reference proteome</keyword>
<name>A0ABQ7FZB7_DUNSA</name>
<reference evidence="3" key="1">
    <citation type="submission" date="2017-08" db="EMBL/GenBank/DDBJ databases">
        <authorList>
            <person name="Polle J.E."/>
            <person name="Barry K."/>
            <person name="Cushman J."/>
            <person name="Schmutz J."/>
            <person name="Tran D."/>
            <person name="Hathwaick L.T."/>
            <person name="Yim W.C."/>
            <person name="Jenkins J."/>
            <person name="Mckie-Krisberg Z.M."/>
            <person name="Prochnik S."/>
            <person name="Lindquist E."/>
            <person name="Dockter R.B."/>
            <person name="Adam C."/>
            <person name="Molina H."/>
            <person name="Bunkerborg J."/>
            <person name="Jin E."/>
            <person name="Buchheim M."/>
            <person name="Magnuson J."/>
        </authorList>
    </citation>
    <scope>NUCLEOTIDE SEQUENCE</scope>
    <source>
        <strain evidence="3">CCAP 19/18</strain>
    </source>
</reference>
<feature type="region of interest" description="Disordered" evidence="2">
    <location>
        <begin position="582"/>
        <end position="753"/>
    </location>
</feature>
<keyword evidence="1" id="KW-0175">Coiled coil</keyword>
<sequence length="753" mass="82744">MSRPYCFREAEEQCNNCKVLPLVRKQLEQESARSQDYRGKLRDIRAELSSKDRQLDVARRMLAKVNAEKTNLEVAAENDRAAFRKLEARLSLNKEGPELQAKLAKYKHRVTELKQALEDSEARLQLAEEANLVQSREVHVLKGALGLKNDSPDSTLDRQGQLLQTVAQSQEESAQLALALAAKERMVCELSHTLHDSKAEVERLLNLRAGMESRIEELKRDAQEAVALAEQQQQNAEEARAQAKSARTGEEEALAYRARTEALLRNAESGMAALQDRNRALSEKLQSMERSSRLSAEALRTEVAFAVERAEAATAQARADAAMGEAMLQERLVQCQQDLEQAKQDIVEAARARGAEASSFTAREAALREEVQRLKQAWRQHLDEADRLAGRAEQLAEANRLLKVDLGVARDTAAGASAHSVELAGALDAERRAQAELSALVAAMEERIRESLGLGSAREASLQEEVQVLRSELLACSNMVDRLQAELQLAQTQGAQAASKNAHVDTHMDELHDTIQQLTQSKARMQSSMLEQIASFRSQLEVVAEENQQLRQELTLLNQAAASRVQERSEALLQQQRKALENNKNPYASRPAPGPYDAPALHTTTTASSSRPHSASAATGRNKREGREIVCGSAINPPQESQGLLPKFRRRASSARRKDDEDSMSSEDEGDTGRSLRDAGVRKSTLLDRARAASKARGYEDTDDSDQDGVGRGGRGLRGTRGCSCPQCKSGDKGGRAGACVHARKGGSRQTPI</sequence>
<protein>
    <submittedName>
        <fullName evidence="3">Uncharacterized protein</fullName>
    </submittedName>
</protein>
<feature type="compositionally biased region" description="Basic and acidic residues" evidence="2">
    <location>
        <begin position="671"/>
        <end position="691"/>
    </location>
</feature>
<feature type="coiled-coil region" evidence="1">
    <location>
        <begin position="27"/>
        <end position="75"/>
    </location>
</feature>
<proteinExistence type="predicted"/>
<organism evidence="3 4">
    <name type="scientific">Dunaliella salina</name>
    <name type="common">Green alga</name>
    <name type="synonym">Protococcus salinus</name>
    <dbReference type="NCBI Taxonomy" id="3046"/>
    <lineage>
        <taxon>Eukaryota</taxon>
        <taxon>Viridiplantae</taxon>
        <taxon>Chlorophyta</taxon>
        <taxon>core chlorophytes</taxon>
        <taxon>Chlorophyceae</taxon>
        <taxon>CS clade</taxon>
        <taxon>Chlamydomonadales</taxon>
        <taxon>Dunaliellaceae</taxon>
        <taxon>Dunaliella</taxon>
    </lineage>
</organism>
<feature type="compositionally biased region" description="Gly residues" evidence="2">
    <location>
        <begin position="710"/>
        <end position="719"/>
    </location>
</feature>
<comment type="caution">
    <text evidence="3">The sequence shown here is derived from an EMBL/GenBank/DDBJ whole genome shotgun (WGS) entry which is preliminary data.</text>
</comment>
<accession>A0ABQ7FZB7</accession>
<feature type="compositionally biased region" description="Low complexity" evidence="2">
    <location>
        <begin position="603"/>
        <end position="619"/>
    </location>
</feature>
<feature type="coiled-coil region" evidence="1">
    <location>
        <begin position="103"/>
        <end position="137"/>
    </location>
</feature>
<evidence type="ECO:0000313" key="4">
    <source>
        <dbReference type="Proteomes" id="UP000815325"/>
    </source>
</evidence>
<evidence type="ECO:0000256" key="1">
    <source>
        <dbReference type="SAM" id="Coils"/>
    </source>
</evidence>
<evidence type="ECO:0000313" key="3">
    <source>
        <dbReference type="EMBL" id="KAF5827703.1"/>
    </source>
</evidence>
<feature type="coiled-coil region" evidence="1">
    <location>
        <begin position="480"/>
        <end position="560"/>
    </location>
</feature>
<dbReference type="EMBL" id="MU070443">
    <property type="protein sequence ID" value="KAF5827703.1"/>
    <property type="molecule type" value="Genomic_DNA"/>
</dbReference>
<feature type="compositionally biased region" description="Acidic residues" evidence="2">
    <location>
        <begin position="661"/>
        <end position="670"/>
    </location>
</feature>
<feature type="region of interest" description="Disordered" evidence="2">
    <location>
        <begin position="229"/>
        <end position="251"/>
    </location>
</feature>
<gene>
    <name evidence="3" type="ORF">DUNSADRAFT_191</name>
</gene>
<dbReference type="Proteomes" id="UP000815325">
    <property type="component" value="Unassembled WGS sequence"/>
</dbReference>
<evidence type="ECO:0000256" key="2">
    <source>
        <dbReference type="SAM" id="MobiDB-lite"/>
    </source>
</evidence>